<evidence type="ECO:0000313" key="4">
    <source>
        <dbReference type="Proteomes" id="UP000541558"/>
    </source>
</evidence>
<dbReference type="OrthoDB" id="3065555at2759"/>
<evidence type="ECO:0000256" key="1">
    <source>
        <dbReference type="SAM" id="MobiDB-lite"/>
    </source>
</evidence>
<dbReference type="Proteomes" id="UP000541558">
    <property type="component" value="Unassembled WGS sequence"/>
</dbReference>
<dbReference type="Pfam" id="PF16787">
    <property type="entry name" value="NDC10_II"/>
    <property type="match status" value="1"/>
</dbReference>
<feature type="compositionally biased region" description="Polar residues" evidence="1">
    <location>
        <begin position="26"/>
        <end position="44"/>
    </location>
</feature>
<dbReference type="InterPro" id="IPR031872">
    <property type="entry name" value="NDC10_II"/>
</dbReference>
<protein>
    <recommendedName>
        <fullName evidence="2">Ndc10 domain-containing protein</fullName>
    </recommendedName>
</protein>
<evidence type="ECO:0000259" key="2">
    <source>
        <dbReference type="Pfam" id="PF16787"/>
    </source>
</evidence>
<dbReference type="Gene3D" id="1.10.443.20">
    <property type="entry name" value="Centromere DNA-binding protein complex CBF3 subunit, domain 2"/>
    <property type="match status" value="1"/>
</dbReference>
<feature type="region of interest" description="Disordered" evidence="1">
    <location>
        <begin position="726"/>
        <end position="813"/>
    </location>
</feature>
<feature type="compositionally biased region" description="Polar residues" evidence="1">
    <location>
        <begin position="667"/>
        <end position="691"/>
    </location>
</feature>
<accession>A0A8H5B0I6</accession>
<feature type="compositionally biased region" description="Low complexity" evidence="1">
    <location>
        <begin position="727"/>
        <end position="743"/>
    </location>
</feature>
<keyword evidence="4" id="KW-1185">Reference proteome</keyword>
<evidence type="ECO:0000313" key="3">
    <source>
        <dbReference type="EMBL" id="KAF5313492.1"/>
    </source>
</evidence>
<dbReference type="EMBL" id="JAACJK010000224">
    <property type="protein sequence ID" value="KAF5313492.1"/>
    <property type="molecule type" value="Genomic_DNA"/>
</dbReference>
<dbReference type="GO" id="GO:0003677">
    <property type="term" value="F:DNA binding"/>
    <property type="evidence" value="ECO:0007669"/>
    <property type="project" value="InterPro"/>
</dbReference>
<feature type="region of interest" description="Disordered" evidence="1">
    <location>
        <begin position="1"/>
        <end position="74"/>
    </location>
</feature>
<feature type="compositionally biased region" description="Basic and acidic residues" evidence="1">
    <location>
        <begin position="744"/>
        <end position="760"/>
    </location>
</feature>
<feature type="compositionally biased region" description="Basic and acidic residues" evidence="1">
    <location>
        <begin position="582"/>
        <end position="608"/>
    </location>
</feature>
<name>A0A8H5B0I6_9AGAR</name>
<gene>
    <name evidence="3" type="ORF">D9611_008635</name>
</gene>
<feature type="domain" description="Ndc10" evidence="2">
    <location>
        <begin position="275"/>
        <end position="518"/>
    </location>
</feature>
<organism evidence="3 4">
    <name type="scientific">Ephemerocybe angulata</name>
    <dbReference type="NCBI Taxonomy" id="980116"/>
    <lineage>
        <taxon>Eukaryota</taxon>
        <taxon>Fungi</taxon>
        <taxon>Dikarya</taxon>
        <taxon>Basidiomycota</taxon>
        <taxon>Agaricomycotina</taxon>
        <taxon>Agaricomycetes</taxon>
        <taxon>Agaricomycetidae</taxon>
        <taxon>Agaricales</taxon>
        <taxon>Agaricineae</taxon>
        <taxon>Psathyrellaceae</taxon>
        <taxon>Ephemerocybe</taxon>
    </lineage>
</organism>
<feature type="region of interest" description="Disordered" evidence="1">
    <location>
        <begin position="582"/>
        <end position="695"/>
    </location>
</feature>
<proteinExistence type="predicted"/>
<reference evidence="3 4" key="1">
    <citation type="journal article" date="2020" name="ISME J.">
        <title>Uncovering the hidden diversity of litter-decomposition mechanisms in mushroom-forming fungi.</title>
        <authorList>
            <person name="Floudas D."/>
            <person name="Bentzer J."/>
            <person name="Ahren D."/>
            <person name="Johansson T."/>
            <person name="Persson P."/>
            <person name="Tunlid A."/>
        </authorList>
    </citation>
    <scope>NUCLEOTIDE SEQUENCE [LARGE SCALE GENOMIC DNA]</scope>
    <source>
        <strain evidence="3 4">CBS 175.51</strain>
    </source>
</reference>
<sequence length="1262" mass="140745">MTRKKTFQGDLDNPGPHPRVKKRTQTEPMQTSGTSPGHGSSQICTPPPELDMHGLIPMPPADDETISSAELGSSIPVPPALQAALDNPEVVSGSVANSTLASSLLTLEEEAAQQSLARNQEMTSGKGTEAAYGRQIERYETQWALREARRANEAQEMGLEYTTVPAHPITPMKVAIYAEEERKRERLDKHGNPIPNTCISWRTLTQSISALENYRFTHQRKDPRYTNCPEAQISLRDDPEVRSIEKAARQWDAQRQDSMQELKANGVQSQTFTEEQFHDVSVGLMSGPKATPVQMVAFLRDRTMLLTSGTMALRGDNVRAVRLSDITSRDIPLVNIAHDFKAKAIIIFSNQGKTNVNGRIDEHSAFRHREPELCMLDALGMYFFALYHIEKRSPPDFSPDWKHEKATQVGYRDWYNLLMFPGGKSDYEEMNDAYHRKRVNHFKAVFDIFCDKATHGGRVRAANAAIQNGATVDGTKALGNWSQSGSFRACYNRVLPTDAMLALAGFNGERKDSYFIARDELTESEERGYARTILNPQPYSSAPFLEDENAWNAAVEDVRASVLGIEPSRRVCRRTAARIRAQHRDAMRARSPRTLEEAENNKREDLPRARTGSYVQKVAKLSTTPVPRKTRRTRTDSPEPVVDFSKSPLGELKKKLREAKAARDLENAQQSRASTSTENVGSNPSSKSGSPTFRGVLSFTSLENRPSPEKSFQEWLSEDDEVAGLLQPTPSARSSSPARSARSQSHETESQHSNETRTSDPRFPGGFATPPQTPPPRKRELETPENPVSETMSDKKGRMPAPYGKNHPMYDPEEPGSAARFFEQVEMAAAEAGIADDPAEVIKWALSYLPEGIKKRWALLAKNGATQRSFAEWRAEVMKVLPRRAQEEAGAMARLDALVSKWSRDPISRQDRADFFDFSLGFLAEGKAVGSVVSNRELVRMYLRCLTSGFREKLQEKLTPRTNASDEDPYLWTDVAEKARELVAGGTTGPFGDLSFEPSMSDYTRVKIEPSYSGGGGKVFDSIKVKQEEMESNFQAVLSRLDTMGVQMKEVVAKPRITLEDRENILGILTEIFNHAHPIKFADLLQLSPRTRTLATDLIRKNKLRRQSNGDIPLREVLIEELEEVNGELGLSRQVTENDVLALLELESPVQAQAKSAKDMDSPVQVFLQDLHLPAHYISDGRQDVPKGGLVCPDPIECFLIDNTGAEVQGLVAAASSEKIRTFFPVVNRCREEEAIIDEGSQVCSDRTPVVKQNNSDDLRAC</sequence>
<dbReference type="InterPro" id="IPR038279">
    <property type="entry name" value="Ndc10_dom2_sf"/>
</dbReference>
<comment type="caution">
    <text evidence="3">The sequence shown here is derived from an EMBL/GenBank/DDBJ whole genome shotgun (WGS) entry which is preliminary data.</text>
</comment>
<dbReference type="AlphaFoldDB" id="A0A8H5B0I6"/>